<evidence type="ECO:0000256" key="1">
    <source>
        <dbReference type="SAM" id="MobiDB-lite"/>
    </source>
</evidence>
<reference evidence="2" key="2">
    <citation type="journal article" date="2015" name="Fish Shellfish Immunol.">
        <title>Early steps in the European eel (Anguilla anguilla)-Vibrio vulnificus interaction in the gills: Role of the RtxA13 toxin.</title>
        <authorList>
            <person name="Callol A."/>
            <person name="Pajuelo D."/>
            <person name="Ebbesson L."/>
            <person name="Teles M."/>
            <person name="MacKenzie S."/>
            <person name="Amaro C."/>
        </authorList>
    </citation>
    <scope>NUCLEOTIDE SEQUENCE</scope>
</reference>
<name>A0A0E9UH92_ANGAN</name>
<reference evidence="2" key="1">
    <citation type="submission" date="2014-11" db="EMBL/GenBank/DDBJ databases">
        <authorList>
            <person name="Amaro Gonzalez C."/>
        </authorList>
    </citation>
    <scope>NUCLEOTIDE SEQUENCE</scope>
</reference>
<dbReference type="EMBL" id="GBXM01044249">
    <property type="protein sequence ID" value="JAH64328.1"/>
    <property type="molecule type" value="Transcribed_RNA"/>
</dbReference>
<dbReference type="AlphaFoldDB" id="A0A0E9UH92"/>
<sequence length="65" mass="7225">MADIPQDLIAPERGSLFEHPHSSTPHFLDAYASQENITLGPNTPGYPFPAQLQHDFLRDPVNQSP</sequence>
<evidence type="ECO:0000313" key="2">
    <source>
        <dbReference type="EMBL" id="JAH64328.1"/>
    </source>
</evidence>
<feature type="region of interest" description="Disordered" evidence="1">
    <location>
        <begin position="1"/>
        <end position="22"/>
    </location>
</feature>
<protein>
    <submittedName>
        <fullName evidence="2">Uncharacterized protein</fullName>
    </submittedName>
</protein>
<proteinExistence type="predicted"/>
<accession>A0A0E9UH92</accession>
<organism evidence="2">
    <name type="scientific">Anguilla anguilla</name>
    <name type="common">European freshwater eel</name>
    <name type="synonym">Muraena anguilla</name>
    <dbReference type="NCBI Taxonomy" id="7936"/>
    <lineage>
        <taxon>Eukaryota</taxon>
        <taxon>Metazoa</taxon>
        <taxon>Chordata</taxon>
        <taxon>Craniata</taxon>
        <taxon>Vertebrata</taxon>
        <taxon>Euteleostomi</taxon>
        <taxon>Actinopterygii</taxon>
        <taxon>Neopterygii</taxon>
        <taxon>Teleostei</taxon>
        <taxon>Anguilliformes</taxon>
        <taxon>Anguillidae</taxon>
        <taxon>Anguilla</taxon>
    </lineage>
</organism>